<reference evidence="1 2" key="1">
    <citation type="submission" date="2016-10" db="EMBL/GenBank/DDBJ databases">
        <authorList>
            <person name="de Groot N.N."/>
        </authorList>
    </citation>
    <scope>NUCLEOTIDE SEQUENCE [LARGE SCALE GENOMIC DNA]</scope>
    <source>
        <strain evidence="1 2">M79</strain>
    </source>
</reference>
<evidence type="ECO:0000313" key="2">
    <source>
        <dbReference type="Proteomes" id="UP000181969"/>
    </source>
</evidence>
<protein>
    <submittedName>
        <fullName evidence="1">Phage tail assembly chaperone protein, TAC</fullName>
    </submittedName>
</protein>
<gene>
    <name evidence="1" type="ORF">SAMN05216438_1044</name>
</gene>
<dbReference type="Pfam" id="PF12363">
    <property type="entry name" value="Phage_TAC_12"/>
    <property type="match status" value="1"/>
</dbReference>
<accession>A0A1I4GGX1</accession>
<dbReference type="AlphaFoldDB" id="A0A1I4GGX1"/>
<evidence type="ECO:0000313" key="1">
    <source>
        <dbReference type="EMBL" id="SFL28773.1"/>
    </source>
</evidence>
<dbReference type="EMBL" id="FOTJ01000004">
    <property type="protein sequence ID" value="SFL28773.1"/>
    <property type="molecule type" value="Genomic_DNA"/>
</dbReference>
<organism evidence="1 2">
    <name type="scientific">Lactococcus garvieae</name>
    <dbReference type="NCBI Taxonomy" id="1363"/>
    <lineage>
        <taxon>Bacteria</taxon>
        <taxon>Bacillati</taxon>
        <taxon>Bacillota</taxon>
        <taxon>Bacilli</taxon>
        <taxon>Lactobacillales</taxon>
        <taxon>Streptococcaceae</taxon>
        <taxon>Lactococcus</taxon>
    </lineage>
</organism>
<dbReference type="InterPro" id="IPR024410">
    <property type="entry name" value="Phage_TAC_12"/>
</dbReference>
<dbReference type="Proteomes" id="UP000181969">
    <property type="component" value="Unassembled WGS sequence"/>
</dbReference>
<dbReference type="OrthoDB" id="2067392at2"/>
<sequence>MELTINGKQVSFKFGVKFVRELDKTYPIIQEGIEFGMNLSAKFIPELKSGNVNALATVLYLANRTETPKVSQGDIDNYIDDCEDIEKLFDEVLEELAESNAGKLAMKTVENRLKEAGQKQ</sequence>
<name>A0A1I4GGX1_9LACT</name>
<proteinExistence type="predicted"/>
<dbReference type="RefSeq" id="WP_074750859.1">
    <property type="nucleotide sequence ID" value="NZ_FOTJ01000004.1"/>
</dbReference>